<reference evidence="1 2" key="1">
    <citation type="submission" date="2019-09" db="EMBL/GenBank/DDBJ databases">
        <authorList>
            <person name="Chandra G."/>
            <person name="Truman W A."/>
        </authorList>
    </citation>
    <scope>NUCLEOTIDE SEQUENCE [LARGE SCALE GENOMIC DNA]</scope>
    <source>
        <strain evidence="1">PS928</strain>
    </source>
</reference>
<evidence type="ECO:0000313" key="1">
    <source>
        <dbReference type="EMBL" id="VVQ17127.1"/>
    </source>
</evidence>
<protein>
    <submittedName>
        <fullName evidence="1">Uncharacterized protein</fullName>
    </submittedName>
</protein>
<sequence length="209" mass="23418">MIFCGCPVTCHISIWQTKRNEESACYKKCALMAVQWLPDRKDSIQWKVAQVYMEGGVDVVLDNDSAGEAAGLVCLKEEENVIRLALINCKFSGAAAAGERIKDAVEVCSQAVRSAKWKWKFNDLRRHLLGREERLKTIVRATRFFQGNAPRLNEHLMQSRFKPIEAEVLIAQPGISAANRSEDQDMVIAAAMVYLKETIGCDLQILCNA</sequence>
<name>A0A5E7UZU2_PSEFL</name>
<proteinExistence type="predicted"/>
<evidence type="ECO:0000313" key="2">
    <source>
        <dbReference type="Proteomes" id="UP000381378"/>
    </source>
</evidence>
<dbReference type="AlphaFoldDB" id="A0A5E7UZU2"/>
<dbReference type="Proteomes" id="UP000381378">
    <property type="component" value="Unassembled WGS sequence"/>
</dbReference>
<gene>
    <name evidence="1" type="ORF">PS928_04481</name>
</gene>
<organism evidence="1 2">
    <name type="scientific">Pseudomonas fluorescens</name>
    <dbReference type="NCBI Taxonomy" id="294"/>
    <lineage>
        <taxon>Bacteria</taxon>
        <taxon>Pseudomonadati</taxon>
        <taxon>Pseudomonadota</taxon>
        <taxon>Gammaproteobacteria</taxon>
        <taxon>Pseudomonadales</taxon>
        <taxon>Pseudomonadaceae</taxon>
        <taxon>Pseudomonas</taxon>
    </lineage>
</organism>
<dbReference type="EMBL" id="CABVJF010000019">
    <property type="protein sequence ID" value="VVQ17127.1"/>
    <property type="molecule type" value="Genomic_DNA"/>
</dbReference>
<accession>A0A5E7UZU2</accession>